<name>A0A5P1FI30_ASPOF</name>
<dbReference type="Proteomes" id="UP000243459">
    <property type="component" value="Chromosome 2"/>
</dbReference>
<feature type="region of interest" description="Disordered" evidence="1">
    <location>
        <begin position="57"/>
        <end position="84"/>
    </location>
</feature>
<evidence type="ECO:0000313" key="2">
    <source>
        <dbReference type="EMBL" id="ONK77752.1"/>
    </source>
</evidence>
<dbReference type="AlphaFoldDB" id="A0A5P1FI30"/>
<evidence type="ECO:0000313" key="3">
    <source>
        <dbReference type="Proteomes" id="UP000243459"/>
    </source>
</evidence>
<dbReference type="EMBL" id="CM007382">
    <property type="protein sequence ID" value="ONK77752.1"/>
    <property type="molecule type" value="Genomic_DNA"/>
</dbReference>
<protein>
    <submittedName>
        <fullName evidence="2">Uncharacterized protein</fullName>
    </submittedName>
</protein>
<keyword evidence="3" id="KW-1185">Reference proteome</keyword>
<accession>A0A5P1FI30</accession>
<evidence type="ECO:0000256" key="1">
    <source>
        <dbReference type="SAM" id="MobiDB-lite"/>
    </source>
</evidence>
<sequence length="97" mass="10177">MEPTLAADAENRVLESAGGVAVQVWTDNGSAKRCRSPSLLTAVGDVRGTIPDAADCVSRVDPGSDPTHGRYTGGPSSRVLDSEFRIGPLDPIEQVWA</sequence>
<reference evidence="3" key="1">
    <citation type="journal article" date="2017" name="Nat. Commun.">
        <title>The asparagus genome sheds light on the origin and evolution of a young Y chromosome.</title>
        <authorList>
            <person name="Harkess A."/>
            <person name="Zhou J."/>
            <person name="Xu C."/>
            <person name="Bowers J.E."/>
            <person name="Van der Hulst R."/>
            <person name="Ayyampalayam S."/>
            <person name="Mercati F."/>
            <person name="Riccardi P."/>
            <person name="McKain M.R."/>
            <person name="Kakrana A."/>
            <person name="Tang H."/>
            <person name="Ray J."/>
            <person name="Groenendijk J."/>
            <person name="Arikit S."/>
            <person name="Mathioni S.M."/>
            <person name="Nakano M."/>
            <person name="Shan H."/>
            <person name="Telgmann-Rauber A."/>
            <person name="Kanno A."/>
            <person name="Yue Z."/>
            <person name="Chen H."/>
            <person name="Li W."/>
            <person name="Chen Y."/>
            <person name="Xu X."/>
            <person name="Zhang Y."/>
            <person name="Luo S."/>
            <person name="Chen H."/>
            <person name="Gao J."/>
            <person name="Mao Z."/>
            <person name="Pires J.C."/>
            <person name="Luo M."/>
            <person name="Kudrna D."/>
            <person name="Wing R.A."/>
            <person name="Meyers B.C."/>
            <person name="Yi K."/>
            <person name="Kong H."/>
            <person name="Lavrijsen P."/>
            <person name="Sunseri F."/>
            <person name="Falavigna A."/>
            <person name="Ye Y."/>
            <person name="Leebens-Mack J.H."/>
            <person name="Chen G."/>
        </authorList>
    </citation>
    <scope>NUCLEOTIDE SEQUENCE [LARGE SCALE GENOMIC DNA]</scope>
    <source>
        <strain evidence="3">cv. DH0086</strain>
    </source>
</reference>
<proteinExistence type="predicted"/>
<dbReference type="Gramene" id="ONK77752">
    <property type="protein sequence ID" value="ONK77752"/>
    <property type="gene ID" value="A4U43_C02F10170"/>
</dbReference>
<gene>
    <name evidence="2" type="ORF">A4U43_C02F10170</name>
</gene>
<organism evidence="2 3">
    <name type="scientific">Asparagus officinalis</name>
    <name type="common">Garden asparagus</name>
    <dbReference type="NCBI Taxonomy" id="4686"/>
    <lineage>
        <taxon>Eukaryota</taxon>
        <taxon>Viridiplantae</taxon>
        <taxon>Streptophyta</taxon>
        <taxon>Embryophyta</taxon>
        <taxon>Tracheophyta</taxon>
        <taxon>Spermatophyta</taxon>
        <taxon>Magnoliopsida</taxon>
        <taxon>Liliopsida</taxon>
        <taxon>Asparagales</taxon>
        <taxon>Asparagaceae</taxon>
        <taxon>Asparagoideae</taxon>
        <taxon>Asparagus</taxon>
    </lineage>
</organism>